<dbReference type="EMBL" id="NMUH01000070">
    <property type="protein sequence ID" value="MQL70502.1"/>
    <property type="molecule type" value="Genomic_DNA"/>
</dbReference>
<dbReference type="AlphaFoldDB" id="A0A843TDS8"/>
<proteinExistence type="predicted"/>
<gene>
    <name evidence="1" type="ORF">Taro_002801</name>
</gene>
<reference evidence="1" key="1">
    <citation type="submission" date="2017-07" db="EMBL/GenBank/DDBJ databases">
        <title>Taro Niue Genome Assembly and Annotation.</title>
        <authorList>
            <person name="Atibalentja N."/>
            <person name="Keating K."/>
            <person name="Fields C.J."/>
        </authorList>
    </citation>
    <scope>NUCLEOTIDE SEQUENCE</scope>
    <source>
        <strain evidence="1">Niue_2</strain>
        <tissue evidence="1">Leaf</tissue>
    </source>
</reference>
<keyword evidence="2" id="KW-1185">Reference proteome</keyword>
<evidence type="ECO:0000313" key="2">
    <source>
        <dbReference type="Proteomes" id="UP000652761"/>
    </source>
</evidence>
<protein>
    <submittedName>
        <fullName evidence="1">Uncharacterized protein</fullName>
    </submittedName>
</protein>
<evidence type="ECO:0000313" key="1">
    <source>
        <dbReference type="EMBL" id="MQL70502.1"/>
    </source>
</evidence>
<dbReference type="Proteomes" id="UP000652761">
    <property type="component" value="Unassembled WGS sequence"/>
</dbReference>
<comment type="caution">
    <text evidence="1">The sequence shown here is derived from an EMBL/GenBank/DDBJ whole genome shotgun (WGS) entry which is preliminary data.</text>
</comment>
<sequence length="170" mass="18178">MPPCTHKQARKLVEHQKCESDSRACADRRSAPVVRAAWGPVAAGRSVAAGRATAVAAVVVSAPAPAGCHGAVVESDVLGSVFATMAAEEQPPPTPQAAPVQPEVPPVVRQQTPVTVAALEDHTVLLERFLRLLPPTFSGDRDLDRAESWVHELECTFETMDYAELDQYTS</sequence>
<name>A0A843TDS8_COLES</name>
<accession>A0A843TDS8</accession>
<organism evidence="1 2">
    <name type="scientific">Colocasia esculenta</name>
    <name type="common">Wild taro</name>
    <name type="synonym">Arum esculentum</name>
    <dbReference type="NCBI Taxonomy" id="4460"/>
    <lineage>
        <taxon>Eukaryota</taxon>
        <taxon>Viridiplantae</taxon>
        <taxon>Streptophyta</taxon>
        <taxon>Embryophyta</taxon>
        <taxon>Tracheophyta</taxon>
        <taxon>Spermatophyta</taxon>
        <taxon>Magnoliopsida</taxon>
        <taxon>Liliopsida</taxon>
        <taxon>Araceae</taxon>
        <taxon>Aroideae</taxon>
        <taxon>Colocasieae</taxon>
        <taxon>Colocasia</taxon>
    </lineage>
</organism>